<dbReference type="PROSITE" id="PS51201">
    <property type="entry name" value="RCK_N"/>
    <property type="match status" value="1"/>
</dbReference>
<dbReference type="GO" id="GO:0015297">
    <property type="term" value="F:antiporter activity"/>
    <property type="evidence" value="ECO:0007669"/>
    <property type="project" value="UniProtKB-KW"/>
</dbReference>
<feature type="transmembrane region" description="Helical" evidence="9">
    <location>
        <begin position="354"/>
        <end position="372"/>
    </location>
</feature>
<evidence type="ECO:0000313" key="11">
    <source>
        <dbReference type="EMBL" id="CAH9064033.1"/>
    </source>
</evidence>
<dbReference type="Proteomes" id="UP001152447">
    <property type="component" value="Unassembled WGS sequence"/>
</dbReference>
<evidence type="ECO:0000313" key="12">
    <source>
        <dbReference type="Proteomes" id="UP001152447"/>
    </source>
</evidence>
<dbReference type="SUPFAM" id="SSF51735">
    <property type="entry name" value="NAD(P)-binding Rossmann-fold domains"/>
    <property type="match status" value="1"/>
</dbReference>
<dbReference type="Gene3D" id="3.40.50.720">
    <property type="entry name" value="NAD(P)-binding Rossmann-like Domain"/>
    <property type="match status" value="1"/>
</dbReference>
<accession>A0A9W4R2I2</accession>
<evidence type="ECO:0000256" key="2">
    <source>
        <dbReference type="ARBA" id="ARBA00005551"/>
    </source>
</evidence>
<feature type="transmembrane region" description="Helical" evidence="9">
    <location>
        <begin position="216"/>
        <end position="232"/>
    </location>
</feature>
<feature type="transmembrane region" description="Helical" evidence="9">
    <location>
        <begin position="131"/>
        <end position="152"/>
    </location>
</feature>
<evidence type="ECO:0000256" key="3">
    <source>
        <dbReference type="ARBA" id="ARBA00022448"/>
    </source>
</evidence>
<evidence type="ECO:0000259" key="10">
    <source>
        <dbReference type="PROSITE" id="PS51201"/>
    </source>
</evidence>
<evidence type="ECO:0000256" key="9">
    <source>
        <dbReference type="SAM" id="Phobius"/>
    </source>
</evidence>
<organism evidence="11 12">
    <name type="scientific">Pseudoalteromonas haloplanktis</name>
    <name type="common">Alteromonas haloplanktis</name>
    <dbReference type="NCBI Taxonomy" id="228"/>
    <lineage>
        <taxon>Bacteria</taxon>
        <taxon>Pseudomonadati</taxon>
        <taxon>Pseudomonadota</taxon>
        <taxon>Gammaproteobacteria</taxon>
        <taxon>Alteromonadales</taxon>
        <taxon>Pseudoalteromonadaceae</taxon>
        <taxon>Pseudoalteromonas</taxon>
    </lineage>
</organism>
<gene>
    <name evidence="11" type="primary">kefC_2</name>
    <name evidence="11" type="ORF">PSEHALCIP103_03039</name>
</gene>
<dbReference type="GO" id="GO:0016020">
    <property type="term" value="C:membrane"/>
    <property type="evidence" value="ECO:0007669"/>
    <property type="project" value="UniProtKB-SubCell"/>
</dbReference>
<evidence type="ECO:0000256" key="8">
    <source>
        <dbReference type="ARBA" id="ARBA00023136"/>
    </source>
</evidence>
<comment type="subcellular location">
    <subcellularLocation>
        <location evidence="1">Membrane</location>
        <topology evidence="1">Multi-pass membrane protein</topology>
    </subcellularLocation>
</comment>
<feature type="transmembrane region" description="Helical" evidence="9">
    <location>
        <begin position="44"/>
        <end position="62"/>
    </location>
</feature>
<feature type="transmembrane region" description="Helical" evidence="9">
    <location>
        <begin position="68"/>
        <end position="86"/>
    </location>
</feature>
<dbReference type="GO" id="GO:1902600">
    <property type="term" value="P:proton transmembrane transport"/>
    <property type="evidence" value="ECO:0007669"/>
    <property type="project" value="InterPro"/>
</dbReference>
<feature type="transmembrane region" description="Helical" evidence="9">
    <location>
        <begin position="164"/>
        <end position="184"/>
    </location>
</feature>
<dbReference type="InterPro" id="IPR003148">
    <property type="entry name" value="RCK_N"/>
</dbReference>
<protein>
    <submittedName>
        <fullName evidence="11">Glutathione-regulated potassium-efflux system protein KefC</fullName>
    </submittedName>
</protein>
<keyword evidence="3" id="KW-0813">Transport</keyword>
<dbReference type="AlphaFoldDB" id="A0A9W4R2I2"/>
<evidence type="ECO:0000256" key="6">
    <source>
        <dbReference type="ARBA" id="ARBA00022989"/>
    </source>
</evidence>
<keyword evidence="7" id="KW-0406">Ion transport</keyword>
<dbReference type="InterPro" id="IPR006153">
    <property type="entry name" value="Cation/H_exchanger_TM"/>
</dbReference>
<feature type="transmembrane region" description="Helical" evidence="9">
    <location>
        <begin position="190"/>
        <end position="209"/>
    </location>
</feature>
<feature type="transmembrane region" description="Helical" evidence="9">
    <location>
        <begin position="12"/>
        <end position="37"/>
    </location>
</feature>
<keyword evidence="12" id="KW-1185">Reference proteome</keyword>
<comment type="caution">
    <text evidence="11">The sequence shown here is derived from an EMBL/GenBank/DDBJ whole genome shotgun (WGS) entry which is preliminary data.</text>
</comment>
<feature type="transmembrane region" description="Helical" evidence="9">
    <location>
        <begin position="98"/>
        <end position="125"/>
    </location>
</feature>
<evidence type="ECO:0000256" key="4">
    <source>
        <dbReference type="ARBA" id="ARBA00022449"/>
    </source>
</evidence>
<proteinExistence type="inferred from homology"/>
<feature type="transmembrane region" description="Helical" evidence="9">
    <location>
        <begin position="291"/>
        <end position="312"/>
    </location>
</feature>
<dbReference type="InterPro" id="IPR036291">
    <property type="entry name" value="NAD(P)-bd_dom_sf"/>
</dbReference>
<dbReference type="GO" id="GO:0006813">
    <property type="term" value="P:potassium ion transport"/>
    <property type="evidence" value="ECO:0007669"/>
    <property type="project" value="InterPro"/>
</dbReference>
<dbReference type="PANTHER" id="PTHR42751">
    <property type="entry name" value="SODIUM/HYDROGEN EXCHANGER FAMILY/TRKA DOMAIN PROTEIN"/>
    <property type="match status" value="1"/>
</dbReference>
<dbReference type="PANTHER" id="PTHR42751:SF1">
    <property type="entry name" value="CATION_PROTON ANTIPORTER YBAL-RELATED"/>
    <property type="match status" value="1"/>
</dbReference>
<dbReference type="InterPro" id="IPR038770">
    <property type="entry name" value="Na+/solute_symporter_sf"/>
</dbReference>
<evidence type="ECO:0000256" key="1">
    <source>
        <dbReference type="ARBA" id="ARBA00004141"/>
    </source>
</evidence>
<dbReference type="Pfam" id="PF02254">
    <property type="entry name" value="TrkA_N"/>
    <property type="match status" value="1"/>
</dbReference>
<comment type="similarity">
    <text evidence="2">Belongs to the monovalent cation:proton antiporter 2 (CPA2) transporter (TC 2.A.37) family.</text>
</comment>
<evidence type="ECO:0000256" key="5">
    <source>
        <dbReference type="ARBA" id="ARBA00022692"/>
    </source>
</evidence>
<evidence type="ECO:0000256" key="7">
    <source>
        <dbReference type="ARBA" id="ARBA00023065"/>
    </source>
</evidence>
<reference evidence="11" key="1">
    <citation type="submission" date="2022-07" db="EMBL/GenBank/DDBJ databases">
        <authorList>
            <person name="Criscuolo A."/>
        </authorList>
    </citation>
    <scope>NUCLEOTIDE SEQUENCE</scope>
    <source>
        <strain evidence="11">CIP103197</strain>
    </source>
</reference>
<feature type="transmembrane region" description="Helical" evidence="9">
    <location>
        <begin position="324"/>
        <end position="348"/>
    </location>
</feature>
<keyword evidence="4" id="KW-0050">Antiport</keyword>
<dbReference type="EMBL" id="CAMAPB010000053">
    <property type="protein sequence ID" value="CAH9064033.1"/>
    <property type="molecule type" value="Genomic_DNA"/>
</dbReference>
<name>A0A9W4R2I2_PSEHA</name>
<dbReference type="Pfam" id="PF00999">
    <property type="entry name" value="Na_H_Exchanger"/>
    <property type="match status" value="1"/>
</dbReference>
<keyword evidence="5 9" id="KW-0812">Transmembrane</keyword>
<keyword evidence="6 9" id="KW-1133">Transmembrane helix</keyword>
<dbReference type="Gene3D" id="1.20.1530.20">
    <property type="match status" value="1"/>
</dbReference>
<keyword evidence="8 9" id="KW-0472">Membrane</keyword>
<sequence length="543" mass="59536">MSISIVFRYTTVPSAVILITMELIYFATAFVCGFGIYQLKLPPLIGFLMAGFILNLAGYKSTELLETIASLGVTLLLFSIGLKLKIANLIKPQVWAPATIHIILSSALFSGFMLLLGVFALPLFVDLSWQSALLVGFALSFSSTVFAVKVLEERGEMASLHGKIAIGILVMQDIFAVIFLAVSTGKVPNIWALGLIVALPLFRPIMYWVLNRSKHGELLPLFGFFFALVAGYNAFEFAGLKGDLGALIIGMMFAPHKKAGELSKSLLSLKDILLVGFFLSIGLSAELTAHSLVVALILVLVIPVKTLLYYILTNLFKLRARTSLLTAFSLANFSEFGLIVCAVAASSGMVTSEWLAVIAIAVSITFVIASPLNKRSNELYVKIERLLLKFESKTRLAEELPVNLNDTKIVIFGMGRIGTGAYETINATHPDVVAGIDIKPEVVDKHIKRGRRVLIADATDPDFWQRVNHSHVEMVMLTMPKHMQNIFALEQLQASGYKGQVTAIANYPDQQKELEEMGIDSTYNFYLEAGSGFAEHVKQTLFP</sequence>
<feature type="domain" description="RCK N-terminal" evidence="10">
    <location>
        <begin position="406"/>
        <end position="528"/>
    </location>
</feature>